<comment type="catalytic activity">
    <reaction evidence="2">
        <text>2 GTP = 3',3'-c-di-GMP + 2 diphosphate</text>
        <dbReference type="Rhea" id="RHEA:24898"/>
        <dbReference type="ChEBI" id="CHEBI:33019"/>
        <dbReference type="ChEBI" id="CHEBI:37565"/>
        <dbReference type="ChEBI" id="CHEBI:58805"/>
        <dbReference type="EC" id="2.7.7.65"/>
    </reaction>
</comment>
<evidence type="ECO:0000256" key="3">
    <source>
        <dbReference type="SAM" id="Phobius"/>
    </source>
</evidence>
<dbReference type="GO" id="GO:0052621">
    <property type="term" value="F:diguanylate cyclase activity"/>
    <property type="evidence" value="ECO:0007669"/>
    <property type="project" value="UniProtKB-EC"/>
</dbReference>
<name>A0A1S1WYS4_9NEIS</name>
<dbReference type="Pfam" id="PF00990">
    <property type="entry name" value="GGDEF"/>
    <property type="match status" value="1"/>
</dbReference>
<dbReference type="InterPro" id="IPR043128">
    <property type="entry name" value="Rev_trsase/Diguanyl_cyclase"/>
</dbReference>
<feature type="transmembrane region" description="Helical" evidence="3">
    <location>
        <begin position="181"/>
        <end position="205"/>
    </location>
</feature>
<feature type="transmembrane region" description="Helical" evidence="3">
    <location>
        <begin position="6"/>
        <end position="24"/>
    </location>
</feature>
<dbReference type="InterPro" id="IPR000160">
    <property type="entry name" value="GGDEF_dom"/>
</dbReference>
<dbReference type="Gene3D" id="3.30.70.270">
    <property type="match status" value="1"/>
</dbReference>
<evidence type="ECO:0000256" key="1">
    <source>
        <dbReference type="ARBA" id="ARBA00012528"/>
    </source>
</evidence>
<dbReference type="FunFam" id="3.30.70.270:FF:000001">
    <property type="entry name" value="Diguanylate cyclase domain protein"/>
    <property type="match status" value="1"/>
</dbReference>
<comment type="caution">
    <text evidence="5">The sequence shown here is derived from an EMBL/GenBank/DDBJ whole genome shotgun (WGS) entry which is preliminary data.</text>
</comment>
<feature type="domain" description="GGDEF" evidence="4">
    <location>
        <begin position="242"/>
        <end position="373"/>
    </location>
</feature>
<evidence type="ECO:0000313" key="7">
    <source>
        <dbReference type="Proteomes" id="UP000180088"/>
    </source>
</evidence>
<proteinExistence type="predicted"/>
<dbReference type="PROSITE" id="PS50887">
    <property type="entry name" value="GGDEF"/>
    <property type="match status" value="1"/>
</dbReference>
<dbReference type="Proteomes" id="UP000180280">
    <property type="component" value="Unassembled WGS sequence"/>
</dbReference>
<keyword evidence="3" id="KW-1133">Transmembrane helix</keyword>
<evidence type="ECO:0000256" key="2">
    <source>
        <dbReference type="ARBA" id="ARBA00034247"/>
    </source>
</evidence>
<reference evidence="7 8" key="1">
    <citation type="submission" date="2016-09" db="EMBL/GenBank/DDBJ databases">
        <title>Chromobacterium muskegensis sp. nov., an insecticidal bacterium isolated from Sphagnum bogs.</title>
        <authorList>
            <person name="Sparks M.E."/>
            <person name="Blackburn M.B."/>
            <person name="Gundersen-Rindal D.E."/>
            <person name="Mitchell A."/>
            <person name="Farrar R."/>
            <person name="Kuhar D."/>
        </authorList>
    </citation>
    <scope>NUCLEOTIDE SEQUENCE [LARGE SCALE GENOMIC DNA]</scope>
    <source>
        <strain evidence="6 8">14B-1</strain>
        <strain evidence="5 7">37-2</strain>
    </source>
</reference>
<gene>
    <name evidence="6" type="ORF">BI344_04145</name>
    <name evidence="5" type="ORF">BI347_00865</name>
</gene>
<evidence type="ECO:0000313" key="5">
    <source>
        <dbReference type="EMBL" id="OHX12208.1"/>
    </source>
</evidence>
<dbReference type="OrthoDB" id="9813903at2"/>
<sequence>MFNFPLVMVSLSVASIGAITWQHSVRADLLRPRRRWLQASLLLAAGMLLEGEVLGRHLGWLSLGSGMSNAGITLQLMIIARLSSIRLPDTLWLWVGAYSILDKWVPQPLYATALDALEIPALYLSAGWLYQRAEQRICDNRFSPTALLFLLGALLFIWRDAPDLLRLYQGLPHLPHEHTLAHQLALTVAAAAQVCGSVGFLNIVLQRQNSRLQDAANIDPLTSTGNRRALQYWLRTLEASTERVCVVMLDIDHFKSINDRYGHPAGDLVIQALAGVLNNGVRENDLLIRYGGEEFCLVMPDTGAEAGMAVADRLRQQFSELALLPEQPEQRCSFSAGVYEWQCHQHDFASAQQKADQALYQAKQSGRNRVCRL</sequence>
<evidence type="ECO:0000313" key="6">
    <source>
        <dbReference type="EMBL" id="OHX21707.1"/>
    </source>
</evidence>
<dbReference type="AlphaFoldDB" id="A0A1S1WYS4"/>
<dbReference type="RefSeq" id="WP_071111660.1">
    <property type="nucleotide sequence ID" value="NZ_MKCS01000001.1"/>
</dbReference>
<dbReference type="STRING" id="1903179.BI347_00865"/>
<organism evidence="5 7">
    <name type="scientific">Chromobacterium sphagni</name>
    <dbReference type="NCBI Taxonomy" id="1903179"/>
    <lineage>
        <taxon>Bacteria</taxon>
        <taxon>Pseudomonadati</taxon>
        <taxon>Pseudomonadota</taxon>
        <taxon>Betaproteobacteria</taxon>
        <taxon>Neisseriales</taxon>
        <taxon>Chromobacteriaceae</taxon>
        <taxon>Chromobacterium</taxon>
    </lineage>
</organism>
<keyword evidence="3" id="KW-0812">Transmembrane</keyword>
<dbReference type="PANTHER" id="PTHR45138:SF9">
    <property type="entry name" value="DIGUANYLATE CYCLASE DGCM-RELATED"/>
    <property type="match status" value="1"/>
</dbReference>
<protein>
    <recommendedName>
        <fullName evidence="1">diguanylate cyclase</fullName>
        <ecNumber evidence="1">2.7.7.65</ecNumber>
    </recommendedName>
</protein>
<accession>A0A1S1WYS4</accession>
<dbReference type="SUPFAM" id="SSF55073">
    <property type="entry name" value="Nucleotide cyclase"/>
    <property type="match status" value="1"/>
</dbReference>
<dbReference type="SMART" id="SM00267">
    <property type="entry name" value="GGDEF"/>
    <property type="match status" value="1"/>
</dbReference>
<keyword evidence="3" id="KW-0472">Membrane</keyword>
<evidence type="ECO:0000259" key="4">
    <source>
        <dbReference type="PROSITE" id="PS50887"/>
    </source>
</evidence>
<dbReference type="InterPro" id="IPR050469">
    <property type="entry name" value="Diguanylate_Cyclase"/>
</dbReference>
<dbReference type="PANTHER" id="PTHR45138">
    <property type="entry name" value="REGULATORY COMPONENTS OF SENSORY TRANSDUCTION SYSTEM"/>
    <property type="match status" value="1"/>
</dbReference>
<keyword evidence="8" id="KW-1185">Reference proteome</keyword>
<dbReference type="EMBL" id="MKCS01000001">
    <property type="protein sequence ID" value="OHX12208.1"/>
    <property type="molecule type" value="Genomic_DNA"/>
</dbReference>
<dbReference type="Proteomes" id="UP000180088">
    <property type="component" value="Unassembled WGS sequence"/>
</dbReference>
<dbReference type="EMBL" id="MKCT01000001">
    <property type="protein sequence ID" value="OHX21707.1"/>
    <property type="molecule type" value="Genomic_DNA"/>
</dbReference>
<evidence type="ECO:0000313" key="8">
    <source>
        <dbReference type="Proteomes" id="UP000180280"/>
    </source>
</evidence>
<feature type="transmembrane region" description="Helical" evidence="3">
    <location>
        <begin position="142"/>
        <end position="161"/>
    </location>
</feature>
<dbReference type="NCBIfam" id="TIGR00254">
    <property type="entry name" value="GGDEF"/>
    <property type="match status" value="1"/>
</dbReference>
<dbReference type="InterPro" id="IPR029787">
    <property type="entry name" value="Nucleotide_cyclase"/>
</dbReference>
<dbReference type="CDD" id="cd01949">
    <property type="entry name" value="GGDEF"/>
    <property type="match status" value="1"/>
</dbReference>
<dbReference type="EC" id="2.7.7.65" evidence="1"/>